<feature type="domain" description="Mce/MlaD" evidence="3">
    <location>
        <begin position="40"/>
        <end position="117"/>
    </location>
</feature>
<dbReference type="InterPro" id="IPR003399">
    <property type="entry name" value="Mce/MlaD"/>
</dbReference>
<dbReference type="Proteomes" id="UP000321362">
    <property type="component" value="Chromosome"/>
</dbReference>
<evidence type="ECO:0000313" key="5">
    <source>
        <dbReference type="Proteomes" id="UP000321362"/>
    </source>
</evidence>
<evidence type="ECO:0000256" key="1">
    <source>
        <dbReference type="SAM" id="MobiDB-lite"/>
    </source>
</evidence>
<dbReference type="KEGG" id="mgk:FSB76_13880"/>
<name>A0A5B8VZ80_9SPHI</name>
<feature type="region of interest" description="Disordered" evidence="1">
    <location>
        <begin position="236"/>
        <end position="262"/>
    </location>
</feature>
<reference evidence="4 5" key="1">
    <citation type="journal article" date="2013" name="J. Microbiol.">
        <title>Mucilaginibacter ginsenosidivorax sp. nov., with ginsenoside converting activity isolated from sediment.</title>
        <authorList>
            <person name="Kim J.K."/>
            <person name="Choi T.E."/>
            <person name="Liu Q.M."/>
            <person name="Park H.Y."/>
            <person name="Yi T.H."/>
            <person name="Yoon M.H."/>
            <person name="Kim S.C."/>
            <person name="Im W.T."/>
        </authorList>
    </citation>
    <scope>NUCLEOTIDE SEQUENCE [LARGE SCALE GENOMIC DNA]</scope>
    <source>
        <strain evidence="4 5">KHI28</strain>
    </source>
</reference>
<accession>A0A5B8VZ80</accession>
<evidence type="ECO:0000256" key="2">
    <source>
        <dbReference type="SAM" id="Phobius"/>
    </source>
</evidence>
<keyword evidence="2" id="KW-0812">Transmembrane</keyword>
<keyword evidence="5" id="KW-1185">Reference proteome</keyword>
<gene>
    <name evidence="4" type="ORF">FSB76_13880</name>
</gene>
<keyword evidence="2" id="KW-0472">Membrane</keyword>
<dbReference type="AlphaFoldDB" id="A0A5B8VZ80"/>
<dbReference type="PANTHER" id="PTHR33371:SF4">
    <property type="entry name" value="INTERMEMBRANE PHOSPHOLIPID TRANSPORT SYSTEM BINDING PROTEIN MLAD"/>
    <property type="match status" value="1"/>
</dbReference>
<protein>
    <submittedName>
        <fullName evidence="4">MCE family protein</fullName>
    </submittedName>
</protein>
<keyword evidence="2" id="KW-1133">Transmembrane helix</keyword>
<sequence>MKTTSSQKIRIGLFTFLGLVILGLAVFFIGSQKSMFNSTFTVYGTFKNVNGLQVGNNVRFAGINVGVVQSINIITDSSVRVDLTLNDKVRQFVKTDSKLSIGSDGLMGDKLVVLAPGGISSNQQVADGGRLASVNPVDVDRIITKLTKVADNAESMTGSLAEIVGKVNSGKGSLGRLLNNDNLSKSLESTVNQARVTMKNVHATTGTLNEDLKAAQSNFLLKGFFNKKKKAAKAKQDSIKKAQEKLQKTQDKAAKDKADDNN</sequence>
<dbReference type="PANTHER" id="PTHR33371">
    <property type="entry name" value="INTERMEMBRANE PHOSPHOLIPID TRANSPORT SYSTEM BINDING PROTEIN MLAD-RELATED"/>
    <property type="match status" value="1"/>
</dbReference>
<dbReference type="RefSeq" id="WP_147054266.1">
    <property type="nucleotide sequence ID" value="NZ_CP042437.1"/>
</dbReference>
<evidence type="ECO:0000259" key="3">
    <source>
        <dbReference type="Pfam" id="PF02470"/>
    </source>
</evidence>
<feature type="transmembrane region" description="Helical" evidence="2">
    <location>
        <begin position="12"/>
        <end position="30"/>
    </location>
</feature>
<organism evidence="4 5">
    <name type="scientific">Mucilaginibacter ginsenosidivorax</name>
    <dbReference type="NCBI Taxonomy" id="862126"/>
    <lineage>
        <taxon>Bacteria</taxon>
        <taxon>Pseudomonadati</taxon>
        <taxon>Bacteroidota</taxon>
        <taxon>Sphingobacteriia</taxon>
        <taxon>Sphingobacteriales</taxon>
        <taxon>Sphingobacteriaceae</taxon>
        <taxon>Mucilaginibacter</taxon>
    </lineage>
</organism>
<dbReference type="Pfam" id="PF02470">
    <property type="entry name" value="MlaD"/>
    <property type="match status" value="1"/>
</dbReference>
<proteinExistence type="predicted"/>
<dbReference type="EMBL" id="CP042437">
    <property type="protein sequence ID" value="QEC76980.1"/>
    <property type="molecule type" value="Genomic_DNA"/>
</dbReference>
<dbReference type="InterPro" id="IPR052336">
    <property type="entry name" value="MlaD_Phospholipid_Transporter"/>
</dbReference>
<evidence type="ECO:0000313" key="4">
    <source>
        <dbReference type="EMBL" id="QEC76980.1"/>
    </source>
</evidence>
<dbReference type="OrthoDB" id="9771725at2"/>